<dbReference type="FunFam" id="1.10.510.10:FF:000005">
    <property type="entry name" value="cAMP-dependent protein kinase catalytic subunit alpha"/>
    <property type="match status" value="1"/>
</dbReference>
<feature type="compositionally biased region" description="Polar residues" evidence="9">
    <location>
        <begin position="238"/>
        <end position="267"/>
    </location>
</feature>
<gene>
    <name evidence="12" type="primary">BQ5605_C003g02228</name>
    <name evidence="12" type="ORF">BQ5605_C003G02228</name>
</gene>
<feature type="compositionally biased region" description="Polar residues" evidence="9">
    <location>
        <begin position="13"/>
        <end position="30"/>
    </location>
</feature>
<dbReference type="PROSITE" id="PS51285">
    <property type="entry name" value="AGC_KINASE_CTER"/>
    <property type="match status" value="1"/>
</dbReference>
<name>A0A2X0M108_9BASI</name>
<dbReference type="GO" id="GO:0005829">
    <property type="term" value="C:cytosol"/>
    <property type="evidence" value="ECO:0007669"/>
    <property type="project" value="TreeGrafter"/>
</dbReference>
<comment type="catalytic activity">
    <reaction evidence="8">
        <text>L-seryl-[protein] + ATP = O-phospho-L-seryl-[protein] + ADP + H(+)</text>
        <dbReference type="Rhea" id="RHEA:17989"/>
        <dbReference type="Rhea" id="RHEA-COMP:9863"/>
        <dbReference type="Rhea" id="RHEA-COMP:11604"/>
        <dbReference type="ChEBI" id="CHEBI:15378"/>
        <dbReference type="ChEBI" id="CHEBI:29999"/>
        <dbReference type="ChEBI" id="CHEBI:30616"/>
        <dbReference type="ChEBI" id="CHEBI:83421"/>
        <dbReference type="ChEBI" id="CHEBI:456216"/>
        <dbReference type="EC" id="2.7.11.11"/>
    </reaction>
</comment>
<dbReference type="Proteomes" id="UP000249464">
    <property type="component" value="Unassembled WGS sequence"/>
</dbReference>
<evidence type="ECO:0000256" key="9">
    <source>
        <dbReference type="SAM" id="MobiDB-lite"/>
    </source>
</evidence>
<dbReference type="Pfam" id="PF00069">
    <property type="entry name" value="Pkinase"/>
    <property type="match status" value="1"/>
</dbReference>
<evidence type="ECO:0000256" key="4">
    <source>
        <dbReference type="ARBA" id="ARBA00022741"/>
    </source>
</evidence>
<dbReference type="GO" id="GO:0005524">
    <property type="term" value="F:ATP binding"/>
    <property type="evidence" value="ECO:0007669"/>
    <property type="project" value="UniProtKB-KW"/>
</dbReference>
<feature type="domain" description="AGC-kinase C-terminal" evidence="11">
    <location>
        <begin position="732"/>
        <end position="805"/>
    </location>
</feature>
<evidence type="ECO:0000313" key="13">
    <source>
        <dbReference type="Proteomes" id="UP000249464"/>
    </source>
</evidence>
<reference evidence="12 13" key="1">
    <citation type="submission" date="2016-11" db="EMBL/GenBank/DDBJ databases">
        <authorList>
            <person name="Jaros S."/>
            <person name="Januszkiewicz K."/>
            <person name="Wedrychowicz H."/>
        </authorList>
    </citation>
    <scope>NUCLEOTIDE SEQUENCE [LARGE SCALE GENOMIC DNA]</scope>
</reference>
<keyword evidence="4" id="KW-0547">Nucleotide-binding</keyword>
<sequence>MESTPTHAILAPTESSSHLTMMQTTTTRPHATSGKRVRGESIELAARKSKSPTRSSVPPPPPPPYRGAELVPVADASSSASSSCDASTSNNTIDSALAAVSSLSSASFILQDPHSGNIDVELNSTTFSPYHHANPNAAPPHQVALGISAPLSSTLELGPGPGAADLSTATATTGLGFSPTNSTNHLYFPLQPQHPPQDQHHMSPQLTGLQIGSPPLIPSPTLVGQALPSVAASAFHHLSQQKQGSQQHVLSPPSQHNSAIPSPSAMSMTSSLNYTPALSAGTMSASSSQDGFRVASHSPIMAYPTTPQMMAGLGMPGAFFQNLPGGATTMHKQTSSGSHRIYMNPSSAGRAASTLSAQNSPRPPSTSNQSPASLWGPMPAAMPVESSLLASGKNRTVMLPTPVPTVEATPSRKGEEIGLDLGDFDMLDTLGEKRDVFDHFPIWGPAVLIFNASSSLSGTGTFGRVILAQLRPAPCRPAQTQPHYFAMKVLEKVTVVRLRQIEHLNSERATLAQEKEAIIHFLAPTATLADEQEPSITSYRFCTFQDEQNLYLLLEYVQGGELFSHLRRAGRFSADVARFYAANLILALEYLHKKDIIYRDLKPENLLIDSTGYLKITDFGFAKHVRDRTYTLCGTPEYLAPEIIMATGHGPAADWWALGVLIFELLAGYPPFFADNPLETYERILQNKFSFPAHIDRNARDLIKHLLTPDLSKRLGNLVHGASDVKRHPWFEGVEWDAVETKQIRAPIIPHASGPSDTSNFERYPPSSIDTLPAVKRAAQARRFNTIPELLPHGDDPYGYLFPAF</sequence>
<keyword evidence="5" id="KW-0418">Kinase</keyword>
<dbReference type="InterPro" id="IPR008271">
    <property type="entry name" value="Ser/Thr_kinase_AS"/>
</dbReference>
<evidence type="ECO:0000259" key="11">
    <source>
        <dbReference type="PROSITE" id="PS51285"/>
    </source>
</evidence>
<dbReference type="CDD" id="cd05580">
    <property type="entry name" value="STKc_PKA_like"/>
    <property type="match status" value="1"/>
</dbReference>
<feature type="region of interest" description="Disordered" evidence="9">
    <location>
        <begin position="329"/>
        <end position="377"/>
    </location>
</feature>
<dbReference type="SUPFAM" id="SSF56112">
    <property type="entry name" value="Protein kinase-like (PK-like)"/>
    <property type="match status" value="1"/>
</dbReference>
<dbReference type="STRING" id="796604.A0A2X0M108"/>
<dbReference type="InterPro" id="IPR000719">
    <property type="entry name" value="Prot_kinase_dom"/>
</dbReference>
<dbReference type="PANTHER" id="PTHR24353">
    <property type="entry name" value="CYCLIC NUCLEOTIDE-DEPENDENT PROTEIN KINASE"/>
    <property type="match status" value="1"/>
</dbReference>
<proteinExistence type="predicted"/>
<dbReference type="GO" id="GO:0005952">
    <property type="term" value="C:cAMP-dependent protein kinase complex"/>
    <property type="evidence" value="ECO:0007669"/>
    <property type="project" value="TreeGrafter"/>
</dbReference>
<evidence type="ECO:0000313" key="12">
    <source>
        <dbReference type="EMBL" id="SGY39488.1"/>
    </source>
</evidence>
<evidence type="ECO:0000256" key="5">
    <source>
        <dbReference type="ARBA" id="ARBA00022777"/>
    </source>
</evidence>
<dbReference type="GO" id="GO:0004691">
    <property type="term" value="F:cAMP-dependent protein kinase activity"/>
    <property type="evidence" value="ECO:0007669"/>
    <property type="project" value="UniProtKB-EC"/>
</dbReference>
<dbReference type="SMART" id="SM00220">
    <property type="entry name" value="S_TKc"/>
    <property type="match status" value="1"/>
</dbReference>
<feature type="region of interest" description="Disordered" evidence="9">
    <location>
        <begin position="1"/>
        <end position="89"/>
    </location>
</feature>
<feature type="region of interest" description="Disordered" evidence="9">
    <location>
        <begin position="192"/>
        <end position="214"/>
    </location>
</feature>
<evidence type="ECO:0000256" key="3">
    <source>
        <dbReference type="ARBA" id="ARBA00022679"/>
    </source>
</evidence>
<keyword evidence="13" id="KW-1185">Reference proteome</keyword>
<dbReference type="Gene3D" id="3.30.200.20">
    <property type="entry name" value="Phosphorylase Kinase, domain 1"/>
    <property type="match status" value="1"/>
</dbReference>
<dbReference type="Gene3D" id="1.10.510.10">
    <property type="entry name" value="Transferase(Phosphotransferase) domain 1"/>
    <property type="match status" value="1"/>
</dbReference>
<evidence type="ECO:0000256" key="8">
    <source>
        <dbReference type="ARBA" id="ARBA00047454"/>
    </source>
</evidence>
<feature type="domain" description="Protein kinase" evidence="10">
    <location>
        <begin position="451"/>
        <end position="731"/>
    </location>
</feature>
<dbReference type="EC" id="2.7.11.11" evidence="1"/>
<evidence type="ECO:0000256" key="6">
    <source>
        <dbReference type="ARBA" id="ARBA00022840"/>
    </source>
</evidence>
<dbReference type="InterPro" id="IPR000961">
    <property type="entry name" value="AGC-kinase_C"/>
</dbReference>
<dbReference type="PROSITE" id="PS00108">
    <property type="entry name" value="PROTEIN_KINASE_ST"/>
    <property type="match status" value="1"/>
</dbReference>
<protein>
    <recommendedName>
        <fullName evidence="1">cAMP-dependent protein kinase</fullName>
        <ecNumber evidence="1">2.7.11.11</ecNumber>
    </recommendedName>
</protein>
<evidence type="ECO:0000256" key="7">
    <source>
        <dbReference type="ARBA" id="ARBA00047292"/>
    </source>
</evidence>
<evidence type="ECO:0000259" key="10">
    <source>
        <dbReference type="PROSITE" id="PS50011"/>
    </source>
</evidence>
<keyword evidence="6" id="KW-0067">ATP-binding</keyword>
<dbReference type="PROSITE" id="PS50011">
    <property type="entry name" value="PROTEIN_KINASE_DOM"/>
    <property type="match status" value="1"/>
</dbReference>
<dbReference type="InterPro" id="IPR011009">
    <property type="entry name" value="Kinase-like_dom_sf"/>
</dbReference>
<keyword evidence="3" id="KW-0808">Transferase</keyword>
<feature type="region of interest" description="Disordered" evidence="9">
    <location>
        <begin position="236"/>
        <end position="267"/>
    </location>
</feature>
<evidence type="ECO:0000256" key="2">
    <source>
        <dbReference type="ARBA" id="ARBA00022527"/>
    </source>
</evidence>
<organism evidence="12 13">
    <name type="scientific">Microbotryum silenes-dioicae</name>
    <dbReference type="NCBI Taxonomy" id="796604"/>
    <lineage>
        <taxon>Eukaryota</taxon>
        <taxon>Fungi</taxon>
        <taxon>Dikarya</taxon>
        <taxon>Basidiomycota</taxon>
        <taxon>Pucciniomycotina</taxon>
        <taxon>Microbotryomycetes</taxon>
        <taxon>Microbotryales</taxon>
        <taxon>Microbotryaceae</taxon>
        <taxon>Microbotryum</taxon>
    </lineage>
</organism>
<evidence type="ECO:0000256" key="1">
    <source>
        <dbReference type="ARBA" id="ARBA00012444"/>
    </source>
</evidence>
<feature type="compositionally biased region" description="Low complexity" evidence="9">
    <location>
        <begin position="74"/>
        <end position="89"/>
    </location>
</feature>
<dbReference type="SMART" id="SM00133">
    <property type="entry name" value="S_TK_X"/>
    <property type="match status" value="1"/>
</dbReference>
<accession>A0A2X0M108</accession>
<keyword evidence="2" id="KW-0723">Serine/threonine-protein kinase</keyword>
<comment type="catalytic activity">
    <reaction evidence="7">
        <text>L-threonyl-[protein] + ATP = O-phospho-L-threonyl-[protein] + ADP + H(+)</text>
        <dbReference type="Rhea" id="RHEA:46608"/>
        <dbReference type="Rhea" id="RHEA-COMP:11060"/>
        <dbReference type="Rhea" id="RHEA-COMP:11605"/>
        <dbReference type="ChEBI" id="CHEBI:15378"/>
        <dbReference type="ChEBI" id="CHEBI:30013"/>
        <dbReference type="ChEBI" id="CHEBI:30616"/>
        <dbReference type="ChEBI" id="CHEBI:61977"/>
        <dbReference type="ChEBI" id="CHEBI:456216"/>
        <dbReference type="EC" id="2.7.11.11"/>
    </reaction>
</comment>
<dbReference type="EMBL" id="FQNC01000042">
    <property type="protein sequence ID" value="SGY39488.1"/>
    <property type="molecule type" value="Genomic_DNA"/>
</dbReference>
<feature type="compositionally biased region" description="Polar residues" evidence="9">
    <location>
        <begin position="353"/>
        <end position="372"/>
    </location>
</feature>
<dbReference type="PANTHER" id="PTHR24353:SF37">
    <property type="entry name" value="CAMP-DEPENDENT PROTEIN KINASE CATALYTIC SUBUNIT PRKX"/>
    <property type="match status" value="1"/>
</dbReference>
<dbReference type="AlphaFoldDB" id="A0A2X0M108"/>